<reference evidence="9" key="1">
    <citation type="submission" date="2021-02" db="EMBL/GenBank/DDBJ databases">
        <authorList>
            <person name="Nowell W R."/>
        </authorList>
    </citation>
    <scope>NUCLEOTIDE SEQUENCE</scope>
</reference>
<dbReference type="InterPro" id="IPR011992">
    <property type="entry name" value="EF-hand-dom_pair"/>
</dbReference>
<evidence type="ECO:0000256" key="4">
    <source>
        <dbReference type="ARBA" id="ARBA00022737"/>
    </source>
</evidence>
<evidence type="ECO:0000256" key="2">
    <source>
        <dbReference type="ARBA" id="ARBA00010125"/>
    </source>
</evidence>
<comment type="similarity">
    <text evidence="2">Belongs to the UPF0359 family.</text>
</comment>
<dbReference type="PANTHER" id="PTHR15876:SF8">
    <property type="entry name" value="TRANSMEMBRANE PROTEIN ADIPOCYTE-ASSOCIATED 1"/>
    <property type="match status" value="1"/>
</dbReference>
<dbReference type="SUPFAM" id="SSF47473">
    <property type="entry name" value="EF-hand"/>
    <property type="match status" value="1"/>
</dbReference>
<feature type="transmembrane region" description="Helical" evidence="7">
    <location>
        <begin position="275"/>
        <end position="293"/>
    </location>
</feature>
<evidence type="ECO:0000256" key="1">
    <source>
        <dbReference type="ARBA" id="ARBA00004141"/>
    </source>
</evidence>
<dbReference type="FunFam" id="1.10.238.10:FF:000003">
    <property type="entry name" value="Calmodulin A"/>
    <property type="match status" value="1"/>
</dbReference>
<dbReference type="PROSITE" id="PS50222">
    <property type="entry name" value="EF_HAND_2"/>
    <property type="match status" value="2"/>
</dbReference>
<accession>A0A813Z7P3</accession>
<name>A0A813Z7P3_ADIRI</name>
<organism evidence="9 10">
    <name type="scientific">Adineta ricciae</name>
    <name type="common">Rotifer</name>
    <dbReference type="NCBI Taxonomy" id="249248"/>
    <lineage>
        <taxon>Eukaryota</taxon>
        <taxon>Metazoa</taxon>
        <taxon>Spiralia</taxon>
        <taxon>Gnathifera</taxon>
        <taxon>Rotifera</taxon>
        <taxon>Eurotatoria</taxon>
        <taxon>Bdelloidea</taxon>
        <taxon>Adinetida</taxon>
        <taxon>Adinetidae</taxon>
        <taxon>Adineta</taxon>
    </lineage>
</organism>
<feature type="transmembrane region" description="Helical" evidence="7">
    <location>
        <begin position="319"/>
        <end position="340"/>
    </location>
</feature>
<dbReference type="Gene3D" id="1.10.238.10">
    <property type="entry name" value="EF-hand"/>
    <property type="match status" value="2"/>
</dbReference>
<feature type="transmembrane region" description="Helical" evidence="7">
    <location>
        <begin position="169"/>
        <end position="190"/>
    </location>
</feature>
<dbReference type="EMBL" id="CAJNOR010000372">
    <property type="protein sequence ID" value="CAF0894505.1"/>
    <property type="molecule type" value="Genomic_DNA"/>
</dbReference>
<dbReference type="AlphaFoldDB" id="A0A813Z7P3"/>
<dbReference type="InterPro" id="IPR018781">
    <property type="entry name" value="TPRA1/CAND2/CAND8"/>
</dbReference>
<dbReference type="Pfam" id="PF10160">
    <property type="entry name" value="Tmemb_40"/>
    <property type="match status" value="1"/>
</dbReference>
<dbReference type="GO" id="GO:0004930">
    <property type="term" value="F:G protein-coupled receptor activity"/>
    <property type="evidence" value="ECO:0007669"/>
    <property type="project" value="TreeGrafter"/>
</dbReference>
<dbReference type="Proteomes" id="UP000663828">
    <property type="component" value="Unassembled WGS sequence"/>
</dbReference>
<proteinExistence type="inferred from homology"/>
<keyword evidence="5 7" id="KW-1133">Transmembrane helix</keyword>
<keyword evidence="4" id="KW-0677">Repeat</keyword>
<comment type="subcellular location">
    <subcellularLocation>
        <location evidence="1">Membrane</location>
        <topology evidence="1">Multi-pass membrane protein</topology>
    </subcellularLocation>
</comment>
<dbReference type="PANTHER" id="PTHR15876">
    <property type="entry name" value="TRANSMEMBRANE PROTEIN ADIPOCYTE-ASSOCIATED 1"/>
    <property type="match status" value="1"/>
</dbReference>
<dbReference type="GO" id="GO:0005886">
    <property type="term" value="C:plasma membrane"/>
    <property type="evidence" value="ECO:0007669"/>
    <property type="project" value="TreeGrafter"/>
</dbReference>
<dbReference type="SMART" id="SM00054">
    <property type="entry name" value="EFh"/>
    <property type="match status" value="2"/>
</dbReference>
<dbReference type="CDD" id="cd00051">
    <property type="entry name" value="EFh"/>
    <property type="match status" value="1"/>
</dbReference>
<sequence length="470" mass="54490">WRETMPPVRDDLPDFREAFNLFDDRGDDKIPKHLFGEVVRALGLNPTEGQIKSTTQNLKTDRISFEEFLPLYDSLAKKKDNNMNEGELIEGLKVFDKEQNGHISSAELRHLLTNLGERLTDEEVEQLLIGLEDKNGLIHYEEWMLLDSKYLPFCVRLRTERIFLSKIRYFDVIILIPNVVFLLFLIIKWIRTRTKLNTHQPLLFSVTCLLVLITLSNLTRCVFVMIFPEQAFSMQEILAKILWLLVQLTILWTELSILFFGLCFGLLNSMKTMKILLFSFVLTSIFISIQALLEFRNDTRPIRFQAGSYNLYSHGGMRFFLISSSISLTIYFLLLILSCLRRHHQNYLSVRRSFYIYCFILALINLIQIVGATLNLTETTIYSMCIVEGTTCIFYTCFAPFIYYGFLRRMLSSQVLIPQIMYADTTLIDPDDEDDKLIDANPSISNSIDERLDGQFGDISSSTNIIQPIL</sequence>
<evidence type="ECO:0000313" key="9">
    <source>
        <dbReference type="EMBL" id="CAF0894505.1"/>
    </source>
</evidence>
<feature type="domain" description="EF-hand" evidence="8">
    <location>
        <begin position="83"/>
        <end position="118"/>
    </location>
</feature>
<feature type="transmembrane region" description="Helical" evidence="7">
    <location>
        <begin position="380"/>
        <end position="406"/>
    </location>
</feature>
<evidence type="ECO:0000256" key="3">
    <source>
        <dbReference type="ARBA" id="ARBA00022692"/>
    </source>
</evidence>
<evidence type="ECO:0000313" key="10">
    <source>
        <dbReference type="Proteomes" id="UP000663828"/>
    </source>
</evidence>
<dbReference type="InterPro" id="IPR002048">
    <property type="entry name" value="EF_hand_dom"/>
</dbReference>
<feature type="transmembrane region" description="Helical" evidence="7">
    <location>
        <begin position="202"/>
        <end position="226"/>
    </location>
</feature>
<feature type="non-terminal residue" evidence="9">
    <location>
        <position position="470"/>
    </location>
</feature>
<protein>
    <recommendedName>
        <fullName evidence="8">EF-hand domain-containing protein</fullName>
    </recommendedName>
</protein>
<evidence type="ECO:0000256" key="6">
    <source>
        <dbReference type="ARBA" id="ARBA00023136"/>
    </source>
</evidence>
<feature type="transmembrane region" description="Helical" evidence="7">
    <location>
        <begin position="241"/>
        <end position="268"/>
    </location>
</feature>
<feature type="domain" description="EF-hand" evidence="8">
    <location>
        <begin position="10"/>
        <end position="45"/>
    </location>
</feature>
<evidence type="ECO:0000259" key="8">
    <source>
        <dbReference type="PROSITE" id="PS50222"/>
    </source>
</evidence>
<keyword evidence="6 7" id="KW-0472">Membrane</keyword>
<gene>
    <name evidence="9" type="ORF">XAT740_LOCUS7691</name>
</gene>
<evidence type="ECO:0000256" key="5">
    <source>
        <dbReference type="ARBA" id="ARBA00022989"/>
    </source>
</evidence>
<comment type="caution">
    <text evidence="9">The sequence shown here is derived from an EMBL/GenBank/DDBJ whole genome shotgun (WGS) entry which is preliminary data.</text>
</comment>
<dbReference type="GO" id="GO:0005509">
    <property type="term" value="F:calcium ion binding"/>
    <property type="evidence" value="ECO:0007669"/>
    <property type="project" value="InterPro"/>
</dbReference>
<keyword evidence="10" id="KW-1185">Reference proteome</keyword>
<evidence type="ECO:0000256" key="7">
    <source>
        <dbReference type="SAM" id="Phobius"/>
    </source>
</evidence>
<keyword evidence="3 7" id="KW-0812">Transmembrane</keyword>
<feature type="transmembrane region" description="Helical" evidence="7">
    <location>
        <begin position="352"/>
        <end position="374"/>
    </location>
</feature>